<evidence type="ECO:0000256" key="7">
    <source>
        <dbReference type="ARBA" id="ARBA00023242"/>
    </source>
</evidence>
<comment type="caution">
    <text evidence="16">The sequence shown here is derived from an EMBL/GenBank/DDBJ whole genome shotgun (WGS) entry which is preliminary data.</text>
</comment>
<dbReference type="PANTHER" id="PTHR10643">
    <property type="entry name" value="KINETOCHORE PROTEIN NDC80"/>
    <property type="match status" value="1"/>
</dbReference>
<dbReference type="GO" id="GO:0005634">
    <property type="term" value="C:nucleus"/>
    <property type="evidence" value="ECO:0007669"/>
    <property type="project" value="UniProtKB-SubCell"/>
</dbReference>
<keyword evidence="5 10" id="KW-0995">Kinetochore</keyword>
<evidence type="ECO:0000256" key="2">
    <source>
        <dbReference type="ARBA" id="ARBA00022454"/>
    </source>
</evidence>
<gene>
    <name evidence="16" type="primary">Ndc80</name>
    <name evidence="16" type="ORF">DRYBRU_R03220</name>
</gene>
<evidence type="ECO:0000259" key="13">
    <source>
        <dbReference type="Pfam" id="PF03801"/>
    </source>
</evidence>
<keyword evidence="9 10" id="KW-0137">Centromere</keyword>
<dbReference type="GO" id="GO:0007051">
    <property type="term" value="P:spindle organization"/>
    <property type="evidence" value="ECO:0007669"/>
    <property type="project" value="UniProtKB-ARBA"/>
</dbReference>
<dbReference type="InterPro" id="IPR055260">
    <property type="entry name" value="Ndc80_CH"/>
</dbReference>
<evidence type="ECO:0000259" key="14">
    <source>
        <dbReference type="Pfam" id="PF18077"/>
    </source>
</evidence>
<reference evidence="16 17" key="1">
    <citation type="submission" date="2019-09" db="EMBL/GenBank/DDBJ databases">
        <title>Bird 10,000 Genomes (B10K) Project - Family phase.</title>
        <authorList>
            <person name="Zhang G."/>
        </authorList>
    </citation>
    <scope>NUCLEOTIDE SEQUENCE [LARGE SCALE GENOMIC DNA]</scope>
    <source>
        <strain evidence="16">B10K-DU-030-03</strain>
    </source>
</reference>
<feature type="domain" description="DUF5595" evidence="14">
    <location>
        <begin position="216"/>
        <end position="288"/>
    </location>
</feature>
<evidence type="ECO:0000256" key="4">
    <source>
        <dbReference type="ARBA" id="ARBA00022776"/>
    </source>
</evidence>
<protein>
    <recommendedName>
        <fullName evidence="10">Kinetochore protein NDC80</fullName>
    </recommendedName>
</protein>
<dbReference type="OrthoDB" id="7459479at2759"/>
<comment type="subcellular location">
    <subcellularLocation>
        <location evidence="10">Chromosome</location>
        <location evidence="10">Centromere</location>
        <location evidence="10">Kinetochore</location>
    </subcellularLocation>
    <subcellularLocation>
        <location evidence="10">Nucleus</location>
    </subcellularLocation>
</comment>
<evidence type="ECO:0000256" key="1">
    <source>
        <dbReference type="ARBA" id="ARBA00007050"/>
    </source>
</evidence>
<evidence type="ECO:0000256" key="6">
    <source>
        <dbReference type="ARBA" id="ARBA00023054"/>
    </source>
</evidence>
<dbReference type="GO" id="GO:0051301">
    <property type="term" value="P:cell division"/>
    <property type="evidence" value="ECO:0007669"/>
    <property type="project" value="UniProtKB-UniRule"/>
</dbReference>
<evidence type="ECO:0000259" key="15">
    <source>
        <dbReference type="Pfam" id="PF24487"/>
    </source>
</evidence>
<dbReference type="InterPro" id="IPR038273">
    <property type="entry name" value="Ndc80_sf"/>
</dbReference>
<comment type="similarity">
    <text evidence="1 10">Belongs to the NDC80/HEC1 family.</text>
</comment>
<organism evidence="16 17">
    <name type="scientific">Drymodes brunneopygia</name>
    <dbReference type="NCBI Taxonomy" id="626378"/>
    <lineage>
        <taxon>Eukaryota</taxon>
        <taxon>Metazoa</taxon>
        <taxon>Chordata</taxon>
        <taxon>Craniata</taxon>
        <taxon>Vertebrata</taxon>
        <taxon>Euteleostomi</taxon>
        <taxon>Archelosauria</taxon>
        <taxon>Archosauria</taxon>
        <taxon>Dinosauria</taxon>
        <taxon>Saurischia</taxon>
        <taxon>Theropoda</taxon>
        <taxon>Coelurosauria</taxon>
        <taxon>Aves</taxon>
        <taxon>Neognathae</taxon>
        <taxon>Neoaves</taxon>
        <taxon>Telluraves</taxon>
        <taxon>Australaves</taxon>
        <taxon>Passeriformes</taxon>
        <taxon>Petroicidae</taxon>
        <taxon>Drymodes</taxon>
    </lineage>
</organism>
<dbReference type="Pfam" id="PF18077">
    <property type="entry name" value="DUF5595"/>
    <property type="match status" value="1"/>
</dbReference>
<keyword evidence="6 11" id="KW-0175">Coiled coil</keyword>
<evidence type="ECO:0000256" key="10">
    <source>
        <dbReference type="RuleBase" id="RU368072"/>
    </source>
</evidence>
<evidence type="ECO:0000256" key="12">
    <source>
        <dbReference type="SAM" id="MobiDB-lite"/>
    </source>
</evidence>
<feature type="region of interest" description="Disordered" evidence="12">
    <location>
        <begin position="1"/>
        <end position="49"/>
    </location>
</feature>
<evidence type="ECO:0000256" key="3">
    <source>
        <dbReference type="ARBA" id="ARBA00022618"/>
    </source>
</evidence>
<evidence type="ECO:0000256" key="9">
    <source>
        <dbReference type="ARBA" id="ARBA00023328"/>
    </source>
</evidence>
<keyword evidence="8 10" id="KW-0131">Cell cycle</keyword>
<dbReference type="Pfam" id="PF03801">
    <property type="entry name" value="Ndc80_HEC"/>
    <property type="match status" value="1"/>
</dbReference>
<name>A0A7L3KK82_9PASS</name>
<feature type="coiled-coil region" evidence="11">
    <location>
        <begin position="261"/>
        <end position="403"/>
    </location>
</feature>
<proteinExistence type="inferred from homology"/>
<accession>A0A7L3KK82</accession>
<feature type="non-terminal residue" evidence="16">
    <location>
        <position position="640"/>
    </location>
</feature>
<evidence type="ECO:0000313" key="16">
    <source>
        <dbReference type="EMBL" id="NXU42055.1"/>
    </source>
</evidence>
<comment type="function">
    <text evidence="10">Acts as a component of the essential kinetochore-associated NDC80 complex, which is required for chromosome segregation and spindle checkpoint activity.</text>
</comment>
<dbReference type="AlphaFoldDB" id="A0A7L3KK82"/>
<feature type="domain" description="Kinetochore protein Ndc80 CH" evidence="13">
    <location>
        <begin position="56"/>
        <end position="200"/>
    </location>
</feature>
<comment type="subunit">
    <text evidence="10">Component of the NDC80 complex.</text>
</comment>
<feature type="compositionally biased region" description="Polar residues" evidence="12">
    <location>
        <begin position="22"/>
        <end position="32"/>
    </location>
</feature>
<dbReference type="Gene3D" id="6.10.250.1950">
    <property type="match status" value="1"/>
</dbReference>
<keyword evidence="17" id="KW-1185">Reference proteome</keyword>
<keyword evidence="7 10" id="KW-0539">Nucleus</keyword>
<dbReference type="GO" id="GO:0051315">
    <property type="term" value="P:attachment of mitotic spindle microtubules to kinetochore"/>
    <property type="evidence" value="ECO:0007669"/>
    <property type="project" value="UniProtKB-UniRule"/>
</dbReference>
<dbReference type="Gene3D" id="1.10.418.30">
    <property type="entry name" value="Ncd80 complex, Ncd80 subunit"/>
    <property type="match status" value="1"/>
</dbReference>
<dbReference type="Proteomes" id="UP000525319">
    <property type="component" value="Unassembled WGS sequence"/>
</dbReference>
<keyword evidence="4 10" id="KW-0498">Mitosis</keyword>
<feature type="coiled-coil region" evidence="11">
    <location>
        <begin position="468"/>
        <end position="573"/>
    </location>
</feature>
<keyword evidence="2 10" id="KW-0158">Chromosome</keyword>
<evidence type="ECO:0000256" key="8">
    <source>
        <dbReference type="ARBA" id="ARBA00023306"/>
    </source>
</evidence>
<dbReference type="FunFam" id="1.10.418.30:FF:000002">
    <property type="entry name" value="NDC80, kinetochore complex component"/>
    <property type="match status" value="1"/>
</dbReference>
<dbReference type="EMBL" id="VZTZ01033581">
    <property type="protein sequence ID" value="NXU42055.1"/>
    <property type="molecule type" value="Genomic_DNA"/>
</dbReference>
<sequence length="640" mass="74010">MRRSSVTAGSSGRQSVMALRVQDTNKMSLQTPQRKDRSTFGKLSMGKSTSGASERKVSWFGKRPSGAGVSRNSQYGVFGTEKMKDPRPLHDKAFFQQCIKKLYEFLVESGYAHSVSMKSLQSPSVKEFLKIFTFIYRFLCPSYELPDSKYEEEISKVYKDLGYPFTLSKSSIYTVGAPHTWPHIVAALIWLIDCIKMCNAMRENAPSFDEGQGRGEETDDGIVDNKLFMEYSVKCYELFMQGRDTFEELDAEMRSKLKELFNVDQSQIESLAADNKRLQEEIARLEKEKESEPDRRVRLRNVKTSLQGDLQKYQAYLADLESHIAILDQKLESINDEVESTDMEIEAMKQENARLQHIVDNQKYSVADIERLNHERNELQQTINKLSKELEAEEQQLWNEELKYARSKEAIEMQLAEYHKLARKLKLIPVSAENSKGHNFEIQFNPEAGPSCLVKYRAQIKAPLMEIINETEEEISKATQRKMALEDTLEQVNVMLEDKKRSVKLLTEEAEKLDDVYQQKLKEIDEEERKHASELESLKKHRELLESGVYEGLSEATNELHELQRQYQVVLQTTTEEERKMGDNLGRLIEIVASHIASIVKYLDEQNVKIDREYEEFMSEDLLVDLARIHDAYMKKAESV</sequence>
<dbReference type="InterPro" id="IPR040967">
    <property type="entry name" value="DUF5595"/>
</dbReference>
<evidence type="ECO:0000256" key="5">
    <source>
        <dbReference type="ARBA" id="ARBA00022838"/>
    </source>
</evidence>
<dbReference type="Pfam" id="PF24487">
    <property type="entry name" value="NDC80_loop"/>
    <property type="match status" value="1"/>
</dbReference>
<feature type="compositionally biased region" description="Polar residues" evidence="12">
    <location>
        <begin position="1"/>
        <end position="14"/>
    </location>
</feature>
<dbReference type="GO" id="GO:0031262">
    <property type="term" value="C:Ndc80 complex"/>
    <property type="evidence" value="ECO:0007669"/>
    <property type="project" value="UniProtKB-UniRule"/>
</dbReference>
<dbReference type="InterPro" id="IPR057091">
    <property type="entry name" value="NDC80_loop"/>
</dbReference>
<feature type="domain" description="Kinetochore protein NDC80 loop region" evidence="15">
    <location>
        <begin position="380"/>
        <end position="612"/>
    </location>
</feature>
<dbReference type="GO" id="GO:0005737">
    <property type="term" value="C:cytoplasm"/>
    <property type="evidence" value="ECO:0007669"/>
    <property type="project" value="UniProtKB-ARBA"/>
</dbReference>
<dbReference type="InterPro" id="IPR005550">
    <property type="entry name" value="Kinetochore_Ndc80"/>
</dbReference>
<dbReference type="GO" id="GO:0005813">
    <property type="term" value="C:centrosome"/>
    <property type="evidence" value="ECO:0007669"/>
    <property type="project" value="UniProtKB-ARBA"/>
</dbReference>
<evidence type="ECO:0000313" key="17">
    <source>
        <dbReference type="Proteomes" id="UP000525319"/>
    </source>
</evidence>
<keyword evidence="3 10" id="KW-0132">Cell division</keyword>
<dbReference type="PANTHER" id="PTHR10643:SF2">
    <property type="entry name" value="KINETOCHORE PROTEIN NDC80 HOMOLOG"/>
    <property type="match status" value="1"/>
</dbReference>
<evidence type="ECO:0000256" key="11">
    <source>
        <dbReference type="SAM" id="Coils"/>
    </source>
</evidence>
<feature type="non-terminal residue" evidence="16">
    <location>
        <position position="1"/>
    </location>
</feature>